<dbReference type="AlphaFoldDB" id="M3HRH9"/>
<sequence>MSIDEYINVALVFIKFTFDYYILKKNCHHDELINILGMIHYKICHSYQYVQLFTLTGIESVSSTTTTTSTSTSTSSSSSSRAPSILSTSSNNNNNGNYNSNANSDTNSNSTSNSSSTTSNGNSNSSSSSSSNSTSNSNSNSNFISESTATSNATLATTIASIETSKTTLIIPPPPPPPPPPPLPPVLVAPLPPALLPPPPPPLPPLMAPPPPPLQPLQPLPSLPPPTMMTIIEPALSSDTDSVTGVQELKELIKGREVLTFGPDAYDQGDNANSILCGDILPVDNIQSSTQSLLSLSGLTKLLDNEGNEYLLHPNGFVTPIIKHSSRDLVDNNNCLVVGGNSSNTTSTGRNIVLPTNAAGTPTTLPSSTTTTLSTPLLTSSINSRKRRRLNQSPYRNLTVRNSRAPNKLKEFQTQVLELAQFYGDLDLGTNNRFGEVDSTTIIIGTISRRNSSKSSFRSNSLRNSLAKDDSSQSSNSPASFKMHKNGK</sequence>
<proteinExistence type="predicted"/>
<feature type="region of interest" description="Disordered" evidence="1">
    <location>
        <begin position="64"/>
        <end position="142"/>
    </location>
</feature>
<reference evidence="2 3" key="1">
    <citation type="submission" date="2013-02" db="EMBL/GenBank/DDBJ databases">
        <title>Genome sequence of Candida maltosa Xu316, a potential industrial strain for xylitol and ethanol production.</title>
        <authorList>
            <person name="Yu J."/>
            <person name="Wang Q."/>
            <person name="Geng X."/>
            <person name="Bao W."/>
            <person name="He P."/>
            <person name="Cai J."/>
        </authorList>
    </citation>
    <scope>NUCLEOTIDE SEQUENCE [LARGE SCALE GENOMIC DNA]</scope>
    <source>
        <strain evidence="3">Xu316</strain>
    </source>
</reference>
<feature type="compositionally biased region" description="Low complexity" evidence="1">
    <location>
        <begin position="452"/>
        <end position="465"/>
    </location>
</feature>
<dbReference type="OrthoDB" id="4026506at2759"/>
<accession>M3HRH9</accession>
<name>M3HRH9_CANMX</name>
<protein>
    <submittedName>
        <fullName evidence="2">Uncharacterized protein</fullName>
    </submittedName>
</protein>
<dbReference type="EMBL" id="AOGT01000368">
    <property type="protein sequence ID" value="EMG50112.1"/>
    <property type="molecule type" value="Genomic_DNA"/>
</dbReference>
<evidence type="ECO:0000256" key="1">
    <source>
        <dbReference type="SAM" id="MobiDB-lite"/>
    </source>
</evidence>
<dbReference type="HOGENOM" id="CLU_558955_0_0_1"/>
<gene>
    <name evidence="2" type="ORF">G210_4882</name>
</gene>
<organism evidence="2 3">
    <name type="scientific">Candida maltosa (strain Xu316)</name>
    <name type="common">Yeast</name>
    <dbReference type="NCBI Taxonomy" id="1245528"/>
    <lineage>
        <taxon>Eukaryota</taxon>
        <taxon>Fungi</taxon>
        <taxon>Dikarya</taxon>
        <taxon>Ascomycota</taxon>
        <taxon>Saccharomycotina</taxon>
        <taxon>Pichiomycetes</taxon>
        <taxon>Debaryomycetaceae</taxon>
        <taxon>Candida/Lodderomyces clade</taxon>
        <taxon>Candida</taxon>
    </lineage>
</organism>
<keyword evidence="3" id="KW-1185">Reference proteome</keyword>
<dbReference type="eggNOG" id="ENOG502RQFA">
    <property type="taxonomic scope" value="Eukaryota"/>
</dbReference>
<dbReference type="Proteomes" id="UP000011777">
    <property type="component" value="Unassembled WGS sequence"/>
</dbReference>
<comment type="caution">
    <text evidence="2">The sequence shown here is derived from an EMBL/GenBank/DDBJ whole genome shotgun (WGS) entry which is preliminary data.</text>
</comment>
<dbReference type="STRING" id="1245528.M3HRH9"/>
<evidence type="ECO:0000313" key="2">
    <source>
        <dbReference type="EMBL" id="EMG50112.1"/>
    </source>
</evidence>
<feature type="region of interest" description="Disordered" evidence="1">
    <location>
        <begin position="452"/>
        <end position="488"/>
    </location>
</feature>
<evidence type="ECO:0000313" key="3">
    <source>
        <dbReference type="Proteomes" id="UP000011777"/>
    </source>
</evidence>